<proteinExistence type="predicted"/>
<reference evidence="1 2" key="2">
    <citation type="journal article" date="2013" name="Extremophiles">
        <title>An ICEBs1-like element may be associated with the extreme radiation and desiccation resistance of Bacillus pumilus SAFR-032 spores.</title>
        <authorList>
            <person name="Tirumalai M.R."/>
            <person name="Fox G.E."/>
        </authorList>
    </citation>
    <scope>NUCLEOTIDE SEQUENCE [LARGE SCALE GENOMIC DNA]</scope>
    <source>
        <strain evidence="1 2">SAFR-032</strain>
    </source>
</reference>
<dbReference type="HOGENOM" id="CLU_3076863_0_0_9"/>
<dbReference type="KEGG" id="bpu:BPUM_0793"/>
<protein>
    <submittedName>
        <fullName evidence="1">Uncharacterized protein</fullName>
    </submittedName>
</protein>
<sequence length="52" mass="5949">MLQARGWFFGVGLFSKPFPPLQDHFSYVLVEVEYPPYLFLFSAALSAFLNSC</sequence>
<dbReference type="EMBL" id="CP000813">
    <property type="protein sequence ID" value="ABV61477.1"/>
    <property type="molecule type" value="Genomic_DNA"/>
</dbReference>
<reference evidence="1 2" key="1">
    <citation type="journal article" date="2007" name="PLoS ONE">
        <title>Paradoxical DNA repair and peroxide resistance gene conservation in Bacillus pumilus SAFR-032.</title>
        <authorList>
            <person name="Gioia J."/>
            <person name="Yerrapragada S."/>
            <person name="Qin X."/>
            <person name="Jiang H."/>
            <person name="Igboeli O.C."/>
            <person name="Muzny D."/>
            <person name="Dugan-Rocha S."/>
            <person name="Ding Y."/>
            <person name="Hawes A."/>
            <person name="Liu W."/>
            <person name="Perez L."/>
            <person name="Kovar C."/>
            <person name="Dinh H."/>
            <person name="Lee S."/>
            <person name="Nazareth L."/>
            <person name="Blyth P."/>
            <person name="Holder M."/>
            <person name="Buhay C."/>
            <person name="Tirumalai M.R."/>
            <person name="Liu Y."/>
            <person name="Dasgupta I."/>
            <person name="Bokhetache L."/>
            <person name="Fujita M."/>
            <person name="Karouia F."/>
            <person name="Eswara Moorthy P."/>
            <person name="Siefert J."/>
            <person name="Uzman A."/>
            <person name="Buzumbo P."/>
            <person name="Verma A."/>
            <person name="Zwiya H."/>
            <person name="McWilliams B.D."/>
            <person name="Olowu A."/>
            <person name="Clinkenbeard K.D."/>
            <person name="Newcombe D."/>
            <person name="Golebiewski L."/>
            <person name="Petrosino J.F."/>
            <person name="Nicholson W.L."/>
            <person name="Fox G.E."/>
            <person name="Venkateswaran K."/>
            <person name="Highlander S.K."/>
            <person name="Weinstock G.M."/>
        </authorList>
    </citation>
    <scope>NUCLEOTIDE SEQUENCE [LARGE SCALE GENOMIC DNA]</scope>
    <source>
        <strain evidence="1 2">SAFR-032</strain>
    </source>
</reference>
<keyword evidence="2" id="KW-1185">Reference proteome</keyword>
<name>A8FB60_BACP2</name>
<evidence type="ECO:0000313" key="1">
    <source>
        <dbReference type="EMBL" id="ABV61477.1"/>
    </source>
</evidence>
<dbReference type="AlphaFoldDB" id="A8FB60"/>
<reference evidence="1 2" key="3">
    <citation type="journal article" date="2013" name="PLoS ONE">
        <title>Candidate genes that may be responsible for the unusual resistances exhibited by Bacillus pumilus SAFR-032 spores.</title>
        <authorList>
            <person name="Tirumalai M.R."/>
            <person name="Rastogi R."/>
            <person name="Zamani N."/>
            <person name="O'Bryant Williams E."/>
            <person name="Allen S."/>
            <person name="Diouf F."/>
            <person name="Kwende S."/>
            <person name="Weinstock G.M."/>
            <person name="Venkateswaran K.J."/>
            <person name="Fox G.E."/>
        </authorList>
    </citation>
    <scope>NUCLEOTIDE SEQUENCE [LARGE SCALE GENOMIC DNA]</scope>
    <source>
        <strain evidence="1 2">SAFR-032</strain>
    </source>
</reference>
<gene>
    <name evidence="1" type="ordered locus">BPUM_0793</name>
</gene>
<dbReference type="Proteomes" id="UP000001355">
    <property type="component" value="Chromosome"/>
</dbReference>
<evidence type="ECO:0000313" key="2">
    <source>
        <dbReference type="Proteomes" id="UP000001355"/>
    </source>
</evidence>
<organism evidence="1 2">
    <name type="scientific">Bacillus pumilus (strain SAFR-032)</name>
    <dbReference type="NCBI Taxonomy" id="315750"/>
    <lineage>
        <taxon>Bacteria</taxon>
        <taxon>Bacillati</taxon>
        <taxon>Bacillota</taxon>
        <taxon>Bacilli</taxon>
        <taxon>Bacillales</taxon>
        <taxon>Bacillaceae</taxon>
        <taxon>Bacillus</taxon>
    </lineage>
</organism>
<accession>A8FB60</accession>